<dbReference type="Proteomes" id="UP001163632">
    <property type="component" value="Chromosome"/>
</dbReference>
<reference evidence="3" key="1">
    <citation type="journal article" date="2022" name="BMC Microbiol.">
        <title>Whole genome sequencing of Moraxella bovis strains from North America reveals two genotypes with different genetic determinants.</title>
        <authorList>
            <person name="Wynn E.L."/>
            <person name="Hille M.M."/>
            <person name="Loy J.D."/>
            <person name="Schuller G."/>
            <person name="Kuhn K.L."/>
            <person name="Dickey A.M."/>
            <person name="Bono J.L."/>
            <person name="Clawson M.L."/>
        </authorList>
    </citation>
    <scope>NUCLEOTIDE SEQUENCE</scope>
    <source>
        <strain evidence="3">SAM102599</strain>
    </source>
</reference>
<proteinExistence type="predicted"/>
<sequence length="132" mass="14836">MIDLAIAVYLIGFLLKLSSALKGVIIGYFISVPFVTLFVFMHNDLNKNNSLLTIPNYFKKLKKSLFFIVPVVVIYTAVPSERNMYVIAGLYAGDKVVNTIVNSEVARQAERTLIAKLKELENEYLENSENGD</sequence>
<evidence type="ECO:0000256" key="1">
    <source>
        <dbReference type="SAM" id="Coils"/>
    </source>
</evidence>
<evidence type="ECO:0000256" key="2">
    <source>
        <dbReference type="SAM" id="Phobius"/>
    </source>
</evidence>
<feature type="transmembrane region" description="Helical" evidence="2">
    <location>
        <begin position="20"/>
        <end position="40"/>
    </location>
</feature>
<accession>A0ABY6M4I5</accession>
<evidence type="ECO:0000313" key="3">
    <source>
        <dbReference type="EMBL" id="UZA02076.1"/>
    </source>
</evidence>
<name>A0ABY6M4I5_MORBO</name>
<protein>
    <submittedName>
        <fullName evidence="3">Uncharacterized protein</fullName>
    </submittedName>
</protein>
<dbReference type="RefSeq" id="WP_264697003.1">
    <property type="nucleotide sequence ID" value="NZ_CP087830.1"/>
</dbReference>
<feature type="coiled-coil region" evidence="1">
    <location>
        <begin position="103"/>
        <end position="130"/>
    </location>
</feature>
<gene>
    <name evidence="3" type="ORF">LP092_08700</name>
</gene>
<keyword evidence="2" id="KW-1133">Transmembrane helix</keyword>
<keyword evidence="1" id="KW-0175">Coiled coil</keyword>
<organism evidence="3 4">
    <name type="scientific">Moraxella bovis</name>
    <dbReference type="NCBI Taxonomy" id="476"/>
    <lineage>
        <taxon>Bacteria</taxon>
        <taxon>Pseudomonadati</taxon>
        <taxon>Pseudomonadota</taxon>
        <taxon>Gammaproteobacteria</taxon>
        <taxon>Moraxellales</taxon>
        <taxon>Moraxellaceae</taxon>
        <taxon>Moraxella</taxon>
    </lineage>
</organism>
<keyword evidence="2" id="KW-0812">Transmembrane</keyword>
<feature type="transmembrane region" description="Helical" evidence="2">
    <location>
        <begin position="61"/>
        <end position="78"/>
    </location>
</feature>
<dbReference type="EMBL" id="CP087830">
    <property type="protein sequence ID" value="UZA02076.1"/>
    <property type="molecule type" value="Genomic_DNA"/>
</dbReference>
<keyword evidence="2" id="KW-0472">Membrane</keyword>
<evidence type="ECO:0000313" key="4">
    <source>
        <dbReference type="Proteomes" id="UP001163632"/>
    </source>
</evidence>
<keyword evidence="4" id="KW-1185">Reference proteome</keyword>